<dbReference type="EMBL" id="JACMYH010000009">
    <property type="protein sequence ID" value="MBC2680619.1"/>
    <property type="molecule type" value="Genomic_DNA"/>
</dbReference>
<dbReference type="Gene3D" id="2.60.120.260">
    <property type="entry name" value="Galactose-binding domain-like"/>
    <property type="match status" value="1"/>
</dbReference>
<gene>
    <name evidence="1" type="ORF">H7993_19675</name>
</gene>
<dbReference type="AlphaFoldDB" id="A0A7X1GAE1"/>
<sequence length="198" mass="21107">MTVTAGNGIIAGPGSRASIQGVIASKEDRRGLQLIPNYKFAADLAGWSADPRYVRKTEAGFNGGNPFVEYNGVSGDFSNFTTSNDAASGLPVEPSTTYIVSGTRAASFTGNYPQVQINTGADDGAGHAFPGTNLASMRFAAAATETRWSLKFTTGADTKRVWIRFQGLGGVGKLRLMNLNLTKDAVVQPYRDYFYSVN</sequence>
<dbReference type="Proteomes" id="UP000546173">
    <property type="component" value="Unassembled WGS sequence"/>
</dbReference>
<reference evidence="1 2" key="1">
    <citation type="submission" date="2020-08" db="EMBL/GenBank/DDBJ databases">
        <title>Pseudomonas sp. nov.</title>
        <authorList>
            <person name="Gieschler S."/>
            <person name="Fiedler G."/>
            <person name="Brinks E."/>
            <person name="Boehnlein C."/>
            <person name="Franz C.M.A.P."/>
            <person name="Kabisch J."/>
        </authorList>
    </citation>
    <scope>NUCLEOTIDE SEQUENCE [LARGE SCALE GENOMIC DNA]</scope>
    <source>
        <strain evidence="1 2">MBT-2</strain>
    </source>
</reference>
<evidence type="ECO:0000313" key="2">
    <source>
        <dbReference type="Proteomes" id="UP000546173"/>
    </source>
</evidence>
<organism evidence="1 2">
    <name type="scientific">Pseudomonas baltica</name>
    <dbReference type="NCBI Taxonomy" id="2762576"/>
    <lineage>
        <taxon>Bacteria</taxon>
        <taxon>Pseudomonadati</taxon>
        <taxon>Pseudomonadota</taxon>
        <taxon>Gammaproteobacteria</taxon>
        <taxon>Pseudomonadales</taxon>
        <taxon>Pseudomonadaceae</taxon>
        <taxon>Pseudomonas</taxon>
    </lineage>
</organism>
<dbReference type="RefSeq" id="WP_185795394.1">
    <property type="nucleotide sequence ID" value="NZ_JACMYH010000009.1"/>
</dbReference>
<name>A0A7X1GAE1_9PSED</name>
<accession>A0A7X1GAE1</accession>
<evidence type="ECO:0000313" key="1">
    <source>
        <dbReference type="EMBL" id="MBC2680619.1"/>
    </source>
</evidence>
<protein>
    <submittedName>
        <fullName evidence="1">Uncharacterized protein</fullName>
    </submittedName>
</protein>
<keyword evidence="2" id="KW-1185">Reference proteome</keyword>
<proteinExistence type="predicted"/>
<comment type="caution">
    <text evidence="1">The sequence shown here is derived from an EMBL/GenBank/DDBJ whole genome shotgun (WGS) entry which is preliminary data.</text>
</comment>